<sequence>MEELNARAKQVLDLMKKYSSRYHIKTIGSEFLILSMYETEDSLCHFLLDEYDVTKEEIEKITQDLFILRKENGEFNGSMQTILHQAQLLAGEGKISEEHLFMAVLTSRNTIACAILEALDLNIDELIEDVKEIYDFSQSPTEELSYVRNISKLAKNKELATFVKRDEYLNRLDVILHRKYKNNPLLIGNAGVGKTAIVEGYAQKLADEKSDWSILSLNLTAMLAGTRYRGDFEERFDRFVKEIASKKNVIIFIDEIHTIMGAATTEGNLDVANMLKPFLARSGIKLIGATTLEEYHKTIAKDKALSRRFQSLFISEPSLEETKKIVTGIRRDYEDFHQVSISDEVLDYLVLESDRQINRKFRPDKCIDILDDLLASARIAKKKTVDMEDVDQAIHSYLGNKTDRLSAALSYPVLEKYQWLFENHLLEERPLLKIHYEGNKKGLLNVIEDCMQIFNIGPECLLNLDLQGYKDSFMLSSLVGAPPGYVGYEDEGMLSKHILSYPFSVLVFKNFKFASPNIQSFLLNLISCGFFTDQKGRSISLENVIIILEGMEEKEAIGFQKNASHPSDVFDETIREEGLISDRFNEKFQKALSRMHYEISFDFNIDSNNKKKVEEYLYQFTRKNKNGKYEIKEEDL</sequence>
<feature type="domain" description="AAA+ ATPase" evidence="4">
    <location>
        <begin position="180"/>
        <end position="319"/>
    </location>
</feature>
<organism evidence="5 6">
    <name type="scientific">Candidatus Pelethenecus faecipullorum</name>
    <dbReference type="NCBI Taxonomy" id="2840900"/>
    <lineage>
        <taxon>Bacteria</taxon>
        <taxon>Bacillati</taxon>
        <taxon>Mycoplasmatota</taxon>
        <taxon>Mollicutes</taxon>
        <taxon>Candidatus Pelethenecus</taxon>
    </lineage>
</organism>
<dbReference type="GO" id="GO:0006508">
    <property type="term" value="P:proteolysis"/>
    <property type="evidence" value="ECO:0007669"/>
    <property type="project" value="UniProtKB-KW"/>
</dbReference>
<keyword evidence="5" id="KW-0378">Hydrolase</keyword>
<dbReference type="PANTHER" id="PTHR11638">
    <property type="entry name" value="ATP-DEPENDENT CLP PROTEASE"/>
    <property type="match status" value="1"/>
</dbReference>
<dbReference type="InterPro" id="IPR003959">
    <property type="entry name" value="ATPase_AAA_core"/>
</dbReference>
<evidence type="ECO:0000313" key="6">
    <source>
        <dbReference type="Proteomes" id="UP000886758"/>
    </source>
</evidence>
<dbReference type="Pfam" id="PF17871">
    <property type="entry name" value="AAA_lid_9"/>
    <property type="match status" value="1"/>
</dbReference>
<dbReference type="Gene3D" id="1.10.8.60">
    <property type="match status" value="1"/>
</dbReference>
<accession>A0A9D1GSS4</accession>
<dbReference type="SUPFAM" id="SSF81923">
    <property type="entry name" value="Double Clp-N motif"/>
    <property type="match status" value="1"/>
</dbReference>
<keyword evidence="5" id="KW-0645">Protease</keyword>
<keyword evidence="3 5" id="KW-0067">ATP-binding</keyword>
<dbReference type="InterPro" id="IPR041546">
    <property type="entry name" value="ClpA/ClpB_AAA_lid"/>
</dbReference>
<gene>
    <name evidence="5" type="ORF">IAD46_05920</name>
</gene>
<dbReference type="Pfam" id="PF07724">
    <property type="entry name" value="AAA_2"/>
    <property type="match status" value="1"/>
</dbReference>
<reference evidence="5" key="2">
    <citation type="journal article" date="2021" name="PeerJ">
        <title>Extensive microbial diversity within the chicken gut microbiome revealed by metagenomics and culture.</title>
        <authorList>
            <person name="Gilroy R."/>
            <person name="Ravi A."/>
            <person name="Getino M."/>
            <person name="Pursley I."/>
            <person name="Horton D.L."/>
            <person name="Alikhan N.F."/>
            <person name="Baker D."/>
            <person name="Gharbi K."/>
            <person name="Hall N."/>
            <person name="Watson M."/>
            <person name="Adriaenssens E.M."/>
            <person name="Foster-Nyarko E."/>
            <person name="Jarju S."/>
            <person name="Secka A."/>
            <person name="Antonio M."/>
            <person name="Oren A."/>
            <person name="Chaudhuri R.R."/>
            <person name="La Ragione R."/>
            <person name="Hildebrand F."/>
            <person name="Pallen M.J."/>
        </authorList>
    </citation>
    <scope>NUCLEOTIDE SEQUENCE</scope>
    <source>
        <strain evidence="5">ChiW17-6978</strain>
    </source>
</reference>
<proteinExistence type="predicted"/>
<dbReference type="Pfam" id="PF00004">
    <property type="entry name" value="AAA"/>
    <property type="match status" value="1"/>
</dbReference>
<comment type="caution">
    <text evidence="5">The sequence shown here is derived from an EMBL/GenBank/DDBJ whole genome shotgun (WGS) entry which is preliminary data.</text>
</comment>
<evidence type="ECO:0000259" key="4">
    <source>
        <dbReference type="SMART" id="SM00382"/>
    </source>
</evidence>
<dbReference type="AlphaFoldDB" id="A0A9D1GSS4"/>
<dbReference type="GO" id="GO:0016887">
    <property type="term" value="F:ATP hydrolysis activity"/>
    <property type="evidence" value="ECO:0007669"/>
    <property type="project" value="InterPro"/>
</dbReference>
<dbReference type="InterPro" id="IPR036628">
    <property type="entry name" value="Clp_N_dom_sf"/>
</dbReference>
<dbReference type="GO" id="GO:0008233">
    <property type="term" value="F:peptidase activity"/>
    <property type="evidence" value="ECO:0007669"/>
    <property type="project" value="UniProtKB-KW"/>
</dbReference>
<evidence type="ECO:0000313" key="5">
    <source>
        <dbReference type="EMBL" id="HIT50549.1"/>
    </source>
</evidence>
<keyword evidence="2" id="KW-0547">Nucleotide-binding</keyword>
<reference evidence="5" key="1">
    <citation type="submission" date="2020-10" db="EMBL/GenBank/DDBJ databases">
        <authorList>
            <person name="Gilroy R."/>
        </authorList>
    </citation>
    <scope>NUCLEOTIDE SEQUENCE</scope>
    <source>
        <strain evidence="5">ChiW17-6978</strain>
    </source>
</reference>
<dbReference type="GO" id="GO:0005524">
    <property type="term" value="F:ATP binding"/>
    <property type="evidence" value="ECO:0007669"/>
    <property type="project" value="UniProtKB-KW"/>
</dbReference>
<dbReference type="Gene3D" id="1.10.1780.10">
    <property type="entry name" value="Clp, N-terminal domain"/>
    <property type="match status" value="1"/>
</dbReference>
<dbReference type="InterPro" id="IPR050130">
    <property type="entry name" value="ClpA_ClpB"/>
</dbReference>
<dbReference type="GO" id="GO:0005737">
    <property type="term" value="C:cytoplasm"/>
    <property type="evidence" value="ECO:0007669"/>
    <property type="project" value="TreeGrafter"/>
</dbReference>
<protein>
    <submittedName>
        <fullName evidence="5">ATP-dependent Clp protease ATP-binding subunit</fullName>
    </submittedName>
</protein>
<dbReference type="GO" id="GO:0034605">
    <property type="term" value="P:cellular response to heat"/>
    <property type="evidence" value="ECO:0007669"/>
    <property type="project" value="TreeGrafter"/>
</dbReference>
<dbReference type="SUPFAM" id="SSF52540">
    <property type="entry name" value="P-loop containing nucleoside triphosphate hydrolases"/>
    <property type="match status" value="2"/>
</dbReference>
<dbReference type="SMART" id="SM00382">
    <property type="entry name" value="AAA"/>
    <property type="match status" value="1"/>
</dbReference>
<evidence type="ECO:0000256" key="3">
    <source>
        <dbReference type="ARBA" id="ARBA00022840"/>
    </source>
</evidence>
<dbReference type="InterPro" id="IPR027417">
    <property type="entry name" value="P-loop_NTPase"/>
</dbReference>
<evidence type="ECO:0000256" key="2">
    <source>
        <dbReference type="ARBA" id="ARBA00022741"/>
    </source>
</evidence>
<dbReference type="InterPro" id="IPR003593">
    <property type="entry name" value="AAA+_ATPase"/>
</dbReference>
<dbReference type="EMBL" id="DVLF01000184">
    <property type="protein sequence ID" value="HIT50549.1"/>
    <property type="molecule type" value="Genomic_DNA"/>
</dbReference>
<dbReference type="CDD" id="cd00009">
    <property type="entry name" value="AAA"/>
    <property type="match status" value="1"/>
</dbReference>
<keyword evidence="1" id="KW-0677">Repeat</keyword>
<dbReference type="PANTHER" id="PTHR11638:SF18">
    <property type="entry name" value="HEAT SHOCK PROTEIN 104"/>
    <property type="match status" value="1"/>
</dbReference>
<evidence type="ECO:0000256" key="1">
    <source>
        <dbReference type="ARBA" id="ARBA00022737"/>
    </source>
</evidence>
<dbReference type="Gene3D" id="3.40.50.300">
    <property type="entry name" value="P-loop containing nucleotide triphosphate hydrolases"/>
    <property type="match status" value="2"/>
</dbReference>
<dbReference type="Proteomes" id="UP000886758">
    <property type="component" value="Unassembled WGS sequence"/>
</dbReference>
<name>A0A9D1GSS4_9MOLU</name>